<name>A0ACC1NH35_9HYPO</name>
<organism evidence="1 2">
    <name type="scientific">Zarea fungicola</name>
    <dbReference type="NCBI Taxonomy" id="93591"/>
    <lineage>
        <taxon>Eukaryota</taxon>
        <taxon>Fungi</taxon>
        <taxon>Dikarya</taxon>
        <taxon>Ascomycota</taxon>
        <taxon>Pezizomycotina</taxon>
        <taxon>Sordariomycetes</taxon>
        <taxon>Hypocreomycetidae</taxon>
        <taxon>Hypocreales</taxon>
        <taxon>Cordycipitaceae</taxon>
        <taxon>Zarea</taxon>
    </lineage>
</organism>
<dbReference type="Proteomes" id="UP001143910">
    <property type="component" value="Unassembled WGS sequence"/>
</dbReference>
<accession>A0ACC1NH35</accession>
<keyword evidence="2" id="KW-1185">Reference proteome</keyword>
<proteinExistence type="predicted"/>
<evidence type="ECO:0000313" key="2">
    <source>
        <dbReference type="Proteomes" id="UP001143910"/>
    </source>
</evidence>
<sequence length="205" mass="22143">MIFDRMTPAALVLLASLYCATAMPTIDDNAEADAMTSKYELIEVVQVGNTNLSMYEAPPPFTFKYSPINAIRYGVPEGTPEVMPRELDKRCGENVVFCTPNRGNLARADICMDIINSFRDPKFSNNVIKNNLRVTCNSLGATKGKCCVGLTQNTKGTGATYGDLFPAALKVYNQCRSGNFVSGYTLSTTIGGVCGKQCLSASEVC</sequence>
<protein>
    <submittedName>
        <fullName evidence="1">Uncharacterized protein</fullName>
    </submittedName>
</protein>
<dbReference type="EMBL" id="JANJQO010000383">
    <property type="protein sequence ID" value="KAJ2978358.1"/>
    <property type="molecule type" value="Genomic_DNA"/>
</dbReference>
<reference evidence="1" key="1">
    <citation type="submission" date="2022-08" db="EMBL/GenBank/DDBJ databases">
        <title>Genome Sequence of Lecanicillium fungicola.</title>
        <authorList>
            <person name="Buettner E."/>
        </authorList>
    </citation>
    <scope>NUCLEOTIDE SEQUENCE</scope>
    <source>
        <strain evidence="1">Babe33</strain>
    </source>
</reference>
<comment type="caution">
    <text evidence="1">The sequence shown here is derived from an EMBL/GenBank/DDBJ whole genome shotgun (WGS) entry which is preliminary data.</text>
</comment>
<gene>
    <name evidence="1" type="ORF">NQ176_g3861</name>
</gene>
<evidence type="ECO:0000313" key="1">
    <source>
        <dbReference type="EMBL" id="KAJ2978358.1"/>
    </source>
</evidence>